<dbReference type="OrthoDB" id="10320720at2759"/>
<evidence type="ECO:0000313" key="2">
    <source>
        <dbReference type="EMBL" id="KAG8630943.1"/>
    </source>
</evidence>
<evidence type="ECO:0000313" key="3">
    <source>
        <dbReference type="Proteomes" id="UP000809789"/>
    </source>
</evidence>
<gene>
    <name evidence="2" type="ORF">KVT40_000083</name>
</gene>
<protein>
    <submittedName>
        <fullName evidence="2">Uncharacterized protein</fullName>
    </submittedName>
</protein>
<name>A0A8K0PKT4_9PEZI</name>
<dbReference type="EMBL" id="JAESVG020000001">
    <property type="protein sequence ID" value="KAG8630943.1"/>
    <property type="molecule type" value="Genomic_DNA"/>
</dbReference>
<sequence>MSHTPNQPPSPTRNPFPSTTTTTPCRSCVGTGRKITPCQTCDGTGVYTRECTWSNCEKGRDIRRWPEIKDAVCPHCNGDWQKQVACDCGTGSVDEGPCADCGGRGRVNFEMNSAELLRVMGERAEWARREKDRWERDERRRGGG</sequence>
<feature type="compositionally biased region" description="Low complexity" evidence="1">
    <location>
        <begin position="15"/>
        <end position="24"/>
    </location>
</feature>
<proteinExistence type="predicted"/>
<feature type="region of interest" description="Disordered" evidence="1">
    <location>
        <begin position="1"/>
        <end position="24"/>
    </location>
</feature>
<evidence type="ECO:0000256" key="1">
    <source>
        <dbReference type="SAM" id="MobiDB-lite"/>
    </source>
</evidence>
<comment type="caution">
    <text evidence="2">The sequence shown here is derived from an EMBL/GenBank/DDBJ whole genome shotgun (WGS) entry which is preliminary data.</text>
</comment>
<keyword evidence="3" id="KW-1185">Reference proteome</keyword>
<dbReference type="AlphaFoldDB" id="A0A8K0PKT4"/>
<feature type="compositionally biased region" description="Pro residues" evidence="1">
    <location>
        <begin position="1"/>
        <end position="14"/>
    </location>
</feature>
<dbReference type="Proteomes" id="UP000809789">
    <property type="component" value="Unassembled WGS sequence"/>
</dbReference>
<accession>A0A8K0PKT4</accession>
<organism evidence="2 3">
    <name type="scientific">Elsinoe batatas</name>
    <dbReference type="NCBI Taxonomy" id="2601811"/>
    <lineage>
        <taxon>Eukaryota</taxon>
        <taxon>Fungi</taxon>
        <taxon>Dikarya</taxon>
        <taxon>Ascomycota</taxon>
        <taxon>Pezizomycotina</taxon>
        <taxon>Dothideomycetes</taxon>
        <taxon>Dothideomycetidae</taxon>
        <taxon>Myriangiales</taxon>
        <taxon>Elsinoaceae</taxon>
        <taxon>Elsinoe</taxon>
    </lineage>
</organism>
<reference evidence="2" key="1">
    <citation type="submission" date="2021-07" db="EMBL/GenBank/DDBJ databases">
        <title>Elsinoe batatas strain:CRI-CJ2 Genome sequencing and assembly.</title>
        <authorList>
            <person name="Huang L."/>
        </authorList>
    </citation>
    <scope>NUCLEOTIDE SEQUENCE</scope>
    <source>
        <strain evidence="2">CRI-CJ2</strain>
    </source>
</reference>